<dbReference type="Gene3D" id="3.40.50.2000">
    <property type="entry name" value="Glycogen Phosphorylase B"/>
    <property type="match status" value="2"/>
</dbReference>
<protein>
    <submittedName>
        <fullName evidence="5">Glycosyltransferase</fullName>
    </submittedName>
</protein>
<dbReference type="OrthoDB" id="9815351at2"/>
<dbReference type="Pfam" id="PF00534">
    <property type="entry name" value="Glycos_transf_1"/>
    <property type="match status" value="1"/>
</dbReference>
<dbReference type="GO" id="GO:1901137">
    <property type="term" value="P:carbohydrate derivative biosynthetic process"/>
    <property type="evidence" value="ECO:0007669"/>
    <property type="project" value="UniProtKB-ARBA"/>
</dbReference>
<dbReference type="PANTHER" id="PTHR45947">
    <property type="entry name" value="SULFOQUINOVOSYL TRANSFERASE SQD2"/>
    <property type="match status" value="1"/>
</dbReference>
<evidence type="ECO:0000313" key="5">
    <source>
        <dbReference type="EMBL" id="RRD04458.1"/>
    </source>
</evidence>
<feature type="domain" description="Glycosyl transferase family 1" evidence="3">
    <location>
        <begin position="175"/>
        <end position="340"/>
    </location>
</feature>
<dbReference type="Proteomes" id="UP000280819">
    <property type="component" value="Unassembled WGS sequence"/>
</dbReference>
<proteinExistence type="predicted"/>
<keyword evidence="1" id="KW-0328">Glycosyltransferase</keyword>
<evidence type="ECO:0000256" key="2">
    <source>
        <dbReference type="ARBA" id="ARBA00022679"/>
    </source>
</evidence>
<dbReference type="InterPro" id="IPR001296">
    <property type="entry name" value="Glyco_trans_1"/>
</dbReference>
<sequence>MRVVHLSSVHDITDTRVTHKECGGLAEAGYDVALINTHDGDTTVAGVPVIGLGAPRNRLHRMLVKTWAIFRRALKEKADVYHFHDPELMGVGLALRLCGRKVVYDVHEDVPLQIMNKTWIPGWAKRPLAGIVTVLEGLSGRLLSGIVAATPSIAAKFPANKTVVVQNFPEKGLATERNETPFEERSHAFIYVGGLSVQQGLFEMLEAVARLPENQRGWVAGKFKHERERAEAHPGWSHVEYAGLVQRGQIVAGLRDAQVGIVLDHPISNYVEGYSTKMFEYMACGLPVLCSDFRLWQEIIGEADCGITVDPFDTDAAAAALQRLLSDPQEAARMGENGRQAILSRYNWDVEFEKLLGLYERL</sequence>
<dbReference type="InterPro" id="IPR028098">
    <property type="entry name" value="Glyco_trans_4-like_N"/>
</dbReference>
<dbReference type="SUPFAM" id="SSF53756">
    <property type="entry name" value="UDP-Glycosyltransferase/glycogen phosphorylase"/>
    <property type="match status" value="1"/>
</dbReference>
<dbReference type="Pfam" id="PF13579">
    <property type="entry name" value="Glyco_trans_4_4"/>
    <property type="match status" value="1"/>
</dbReference>
<keyword evidence="2 5" id="KW-0808">Transferase</keyword>
<accession>A0A3P1T564</accession>
<gene>
    <name evidence="5" type="ORF">EII34_10400</name>
</gene>
<evidence type="ECO:0000259" key="4">
    <source>
        <dbReference type="Pfam" id="PF13579"/>
    </source>
</evidence>
<evidence type="ECO:0000313" key="6">
    <source>
        <dbReference type="Proteomes" id="UP000280819"/>
    </source>
</evidence>
<reference evidence="5 6" key="1">
    <citation type="submission" date="2018-11" db="EMBL/GenBank/DDBJ databases">
        <title>Genomes From Bacteria Associated with the Canine Oral Cavity: a Test Case for Automated Genome-Based Taxonomic Assignment.</title>
        <authorList>
            <person name="Coil D.A."/>
            <person name="Jospin G."/>
            <person name="Darling A.E."/>
            <person name="Wallis C."/>
            <person name="Davis I.J."/>
            <person name="Harris S."/>
            <person name="Eisen J.A."/>
            <person name="Holcombe L.J."/>
            <person name="O'Flynn C."/>
        </authorList>
    </citation>
    <scope>NUCLEOTIDE SEQUENCE [LARGE SCALE GENOMIC DNA]</scope>
    <source>
        <strain evidence="5 6">OH887_COT-365</strain>
    </source>
</reference>
<dbReference type="InterPro" id="IPR050194">
    <property type="entry name" value="Glycosyltransferase_grp1"/>
</dbReference>
<evidence type="ECO:0000256" key="1">
    <source>
        <dbReference type="ARBA" id="ARBA00022676"/>
    </source>
</evidence>
<name>A0A3P1T564_9ACTN</name>
<dbReference type="GO" id="GO:0016757">
    <property type="term" value="F:glycosyltransferase activity"/>
    <property type="evidence" value="ECO:0007669"/>
    <property type="project" value="UniProtKB-KW"/>
</dbReference>
<dbReference type="RefSeq" id="WP_124845088.1">
    <property type="nucleotide sequence ID" value="NZ_RQZG01000011.1"/>
</dbReference>
<organism evidence="5 6">
    <name type="scientific">Arachnia propionica</name>
    <dbReference type="NCBI Taxonomy" id="1750"/>
    <lineage>
        <taxon>Bacteria</taxon>
        <taxon>Bacillati</taxon>
        <taxon>Actinomycetota</taxon>
        <taxon>Actinomycetes</taxon>
        <taxon>Propionibacteriales</taxon>
        <taxon>Propionibacteriaceae</taxon>
        <taxon>Arachnia</taxon>
    </lineage>
</organism>
<comment type="caution">
    <text evidence="5">The sequence shown here is derived from an EMBL/GenBank/DDBJ whole genome shotgun (WGS) entry which is preliminary data.</text>
</comment>
<dbReference type="EMBL" id="RQZG01000011">
    <property type="protein sequence ID" value="RRD04458.1"/>
    <property type="molecule type" value="Genomic_DNA"/>
</dbReference>
<evidence type="ECO:0000259" key="3">
    <source>
        <dbReference type="Pfam" id="PF00534"/>
    </source>
</evidence>
<feature type="domain" description="Glycosyltransferase subfamily 4-like N-terminal" evidence="4">
    <location>
        <begin position="16"/>
        <end position="164"/>
    </location>
</feature>
<dbReference type="CDD" id="cd03794">
    <property type="entry name" value="GT4_WbuB-like"/>
    <property type="match status" value="1"/>
</dbReference>
<dbReference type="AlphaFoldDB" id="A0A3P1T564"/>
<dbReference type="PANTHER" id="PTHR45947:SF13">
    <property type="entry name" value="TRANSFERASE"/>
    <property type="match status" value="1"/>
</dbReference>